<evidence type="ECO:0000313" key="3">
    <source>
        <dbReference type="Proteomes" id="UP001215151"/>
    </source>
</evidence>
<evidence type="ECO:0000256" key="1">
    <source>
        <dbReference type="SAM" id="MobiDB-lite"/>
    </source>
</evidence>
<gene>
    <name evidence="2" type="ORF">ONZ51_g8963</name>
</gene>
<keyword evidence="3" id="KW-1185">Reference proteome</keyword>
<feature type="compositionally biased region" description="Basic and acidic residues" evidence="1">
    <location>
        <begin position="66"/>
        <end position="77"/>
    </location>
</feature>
<reference evidence="2" key="1">
    <citation type="submission" date="2022-11" db="EMBL/GenBank/DDBJ databases">
        <title>Genome Sequence of Cubamyces cubensis.</title>
        <authorList>
            <person name="Buettner E."/>
        </authorList>
    </citation>
    <scope>NUCLEOTIDE SEQUENCE</scope>
    <source>
        <strain evidence="2">MPL-01</strain>
    </source>
</reference>
<feature type="compositionally biased region" description="Low complexity" evidence="1">
    <location>
        <begin position="142"/>
        <end position="157"/>
    </location>
</feature>
<dbReference type="Proteomes" id="UP001215151">
    <property type="component" value="Unassembled WGS sequence"/>
</dbReference>
<comment type="caution">
    <text evidence="2">The sequence shown here is derived from an EMBL/GenBank/DDBJ whole genome shotgun (WGS) entry which is preliminary data.</text>
</comment>
<organism evidence="2 3">
    <name type="scientific">Trametes cubensis</name>
    <dbReference type="NCBI Taxonomy" id="1111947"/>
    <lineage>
        <taxon>Eukaryota</taxon>
        <taxon>Fungi</taxon>
        <taxon>Dikarya</taxon>
        <taxon>Basidiomycota</taxon>
        <taxon>Agaricomycotina</taxon>
        <taxon>Agaricomycetes</taxon>
        <taxon>Polyporales</taxon>
        <taxon>Polyporaceae</taxon>
        <taxon>Trametes</taxon>
    </lineage>
</organism>
<evidence type="ECO:0000313" key="2">
    <source>
        <dbReference type="EMBL" id="KAJ8469467.1"/>
    </source>
</evidence>
<dbReference type="EMBL" id="JAPEVG010000288">
    <property type="protein sequence ID" value="KAJ8469467.1"/>
    <property type="molecule type" value="Genomic_DNA"/>
</dbReference>
<feature type="region of interest" description="Disordered" evidence="1">
    <location>
        <begin position="39"/>
        <end position="164"/>
    </location>
</feature>
<sequence>MPLQMDKGRDARINIKHRVAPEDCTVCWGPAWQHMAQSFLGRPSASSRRRRRPRGSPEMWGAGKATESRGYRRDAQHTGDTAGALFSELSCGPHENRAGRRNFGSPASSEHLELAAAAASPQTARIHMAGGQGGADGDRWESQSSASSVASEHAQAALPAVRTS</sequence>
<feature type="compositionally biased region" description="Low complexity" evidence="1">
    <location>
        <begin position="105"/>
        <end position="121"/>
    </location>
</feature>
<dbReference type="AlphaFoldDB" id="A0AAD7X852"/>
<accession>A0AAD7X852</accession>
<name>A0AAD7X852_9APHY</name>
<protein>
    <submittedName>
        <fullName evidence="2">Uncharacterized protein</fullName>
    </submittedName>
</protein>
<proteinExistence type="predicted"/>